<dbReference type="EMBL" id="MHOT01000019">
    <property type="protein sequence ID" value="OGZ68631.1"/>
    <property type="molecule type" value="Genomic_DNA"/>
</dbReference>
<protein>
    <recommendedName>
        <fullName evidence="3">GrpB family protein</fullName>
    </recommendedName>
</protein>
<dbReference type="STRING" id="1802207.A3D44_03900"/>
<evidence type="ECO:0000313" key="2">
    <source>
        <dbReference type="Proteomes" id="UP000178820"/>
    </source>
</evidence>
<evidence type="ECO:0008006" key="3">
    <source>
        <dbReference type="Google" id="ProtNLM"/>
    </source>
</evidence>
<comment type="caution">
    <text evidence="1">The sequence shown here is derived from an EMBL/GenBank/DDBJ whole genome shotgun (WGS) entry which is preliminary data.</text>
</comment>
<dbReference type="Gene3D" id="3.30.460.10">
    <property type="entry name" value="Beta Polymerase, domain 2"/>
    <property type="match status" value="1"/>
</dbReference>
<organism evidence="1 2">
    <name type="scientific">Candidatus Staskawiczbacteria bacterium RIFCSPHIGHO2_02_FULL_42_22</name>
    <dbReference type="NCBI Taxonomy" id="1802207"/>
    <lineage>
        <taxon>Bacteria</taxon>
        <taxon>Candidatus Staskawicziibacteriota</taxon>
    </lineage>
</organism>
<name>A0A1G2I2E1_9BACT</name>
<proteinExistence type="predicted"/>
<sequence length="74" mass="8349">MSVKSVELFNKAASDYKNRKYDVVPYDSKWKDGFVKETDILKSIFGKDMLSVEHIGSTAIPELAGKPTIDILIR</sequence>
<dbReference type="Proteomes" id="UP000178820">
    <property type="component" value="Unassembled WGS sequence"/>
</dbReference>
<dbReference type="PANTHER" id="PTHR34822">
    <property type="entry name" value="GRPB DOMAIN PROTEIN (AFU_ORTHOLOGUE AFUA_1G01530)"/>
    <property type="match status" value="1"/>
</dbReference>
<gene>
    <name evidence="1" type="ORF">A3D44_03900</name>
</gene>
<dbReference type="SUPFAM" id="SSF81301">
    <property type="entry name" value="Nucleotidyltransferase"/>
    <property type="match status" value="1"/>
</dbReference>
<dbReference type="InterPro" id="IPR007344">
    <property type="entry name" value="GrpB/CoaE"/>
</dbReference>
<dbReference type="Pfam" id="PF04229">
    <property type="entry name" value="GrpB"/>
    <property type="match status" value="1"/>
</dbReference>
<evidence type="ECO:0000313" key="1">
    <source>
        <dbReference type="EMBL" id="OGZ68631.1"/>
    </source>
</evidence>
<reference evidence="1 2" key="1">
    <citation type="journal article" date="2016" name="Nat. Commun.">
        <title>Thousands of microbial genomes shed light on interconnected biogeochemical processes in an aquifer system.</title>
        <authorList>
            <person name="Anantharaman K."/>
            <person name="Brown C.T."/>
            <person name="Hug L.A."/>
            <person name="Sharon I."/>
            <person name="Castelle C.J."/>
            <person name="Probst A.J."/>
            <person name="Thomas B.C."/>
            <person name="Singh A."/>
            <person name="Wilkins M.J."/>
            <person name="Karaoz U."/>
            <person name="Brodie E.L."/>
            <person name="Williams K.H."/>
            <person name="Hubbard S.S."/>
            <person name="Banfield J.F."/>
        </authorList>
    </citation>
    <scope>NUCLEOTIDE SEQUENCE [LARGE SCALE GENOMIC DNA]</scope>
</reference>
<dbReference type="InterPro" id="IPR043519">
    <property type="entry name" value="NT_sf"/>
</dbReference>
<dbReference type="AlphaFoldDB" id="A0A1G2I2E1"/>
<accession>A0A1G2I2E1</accession>
<dbReference type="PANTHER" id="PTHR34822:SF1">
    <property type="entry name" value="GRPB FAMILY PROTEIN"/>
    <property type="match status" value="1"/>
</dbReference>